<dbReference type="GO" id="GO:1990077">
    <property type="term" value="C:primosome complex"/>
    <property type="evidence" value="ECO:0007669"/>
    <property type="project" value="UniProtKB-KW"/>
</dbReference>
<keyword evidence="3" id="KW-0808">Transferase</keyword>
<name>Q46Z72_CUPPJ</name>
<keyword evidence="1" id="KW-0240">DNA-directed RNA polymerase</keyword>
<dbReference type="OrthoDB" id="5833576at2"/>
<dbReference type="AlphaFoldDB" id="Q46Z72"/>
<evidence type="ECO:0000256" key="1">
    <source>
        <dbReference type="ARBA" id="ARBA00022478"/>
    </source>
</evidence>
<dbReference type="InterPro" id="IPR036977">
    <property type="entry name" value="DNA_primase_Znf_CHC2"/>
</dbReference>
<gene>
    <name evidence="8" type="ordered locus">Reut_A2198</name>
</gene>
<dbReference type="Gene3D" id="3.90.580.10">
    <property type="entry name" value="Zinc finger, CHC2-type domain"/>
    <property type="match status" value="1"/>
</dbReference>
<keyword evidence="5" id="KW-0235">DNA replication</keyword>
<protein>
    <recommendedName>
        <fullName evidence="7">Toprim domain-containing protein</fullName>
    </recommendedName>
</protein>
<dbReference type="HOGENOM" id="CLU_014110_0_0_4"/>
<accession>Q46Z72</accession>
<dbReference type="GO" id="GO:0003677">
    <property type="term" value="F:DNA binding"/>
    <property type="evidence" value="ECO:0007669"/>
    <property type="project" value="InterPro"/>
</dbReference>
<evidence type="ECO:0000256" key="4">
    <source>
        <dbReference type="ARBA" id="ARBA00022695"/>
    </source>
</evidence>
<dbReference type="STRING" id="264198.Reut_A2198"/>
<proteinExistence type="predicted"/>
<dbReference type="KEGG" id="reu:Reut_A2198"/>
<organism evidence="8">
    <name type="scientific">Cupriavidus pinatubonensis (strain JMP 134 / LMG 1197)</name>
    <name type="common">Cupriavidus necator (strain JMP 134)</name>
    <dbReference type="NCBI Taxonomy" id="264198"/>
    <lineage>
        <taxon>Bacteria</taxon>
        <taxon>Pseudomonadati</taxon>
        <taxon>Pseudomonadota</taxon>
        <taxon>Betaproteobacteria</taxon>
        <taxon>Burkholderiales</taxon>
        <taxon>Burkholderiaceae</taxon>
        <taxon>Cupriavidus</taxon>
    </lineage>
</organism>
<evidence type="ECO:0000259" key="7">
    <source>
        <dbReference type="Pfam" id="PF13362"/>
    </source>
</evidence>
<dbReference type="GO" id="GO:0000428">
    <property type="term" value="C:DNA-directed RNA polymerase complex"/>
    <property type="evidence" value="ECO:0007669"/>
    <property type="project" value="UniProtKB-KW"/>
</dbReference>
<keyword evidence="4" id="KW-0548">Nucleotidyltransferase</keyword>
<evidence type="ECO:0000256" key="6">
    <source>
        <dbReference type="ARBA" id="ARBA00023163"/>
    </source>
</evidence>
<dbReference type="Gene3D" id="3.40.1360.10">
    <property type="match status" value="1"/>
</dbReference>
<dbReference type="CDD" id="cd01029">
    <property type="entry name" value="TOPRIM_primases"/>
    <property type="match status" value="1"/>
</dbReference>
<dbReference type="GO" id="GO:0006269">
    <property type="term" value="P:DNA replication, synthesis of primer"/>
    <property type="evidence" value="ECO:0007669"/>
    <property type="project" value="UniProtKB-KW"/>
</dbReference>
<evidence type="ECO:0000313" key="8">
    <source>
        <dbReference type="EMBL" id="AAZ61561.1"/>
    </source>
</evidence>
<dbReference type="GO" id="GO:0016779">
    <property type="term" value="F:nucleotidyltransferase activity"/>
    <property type="evidence" value="ECO:0007669"/>
    <property type="project" value="UniProtKB-KW"/>
</dbReference>
<evidence type="ECO:0000256" key="3">
    <source>
        <dbReference type="ARBA" id="ARBA00022679"/>
    </source>
</evidence>
<evidence type="ECO:0000256" key="2">
    <source>
        <dbReference type="ARBA" id="ARBA00022515"/>
    </source>
</evidence>
<dbReference type="SUPFAM" id="SSF57783">
    <property type="entry name" value="Zinc beta-ribbon"/>
    <property type="match status" value="1"/>
</dbReference>
<dbReference type="EMBL" id="CP000090">
    <property type="protein sequence ID" value="AAZ61561.1"/>
    <property type="molecule type" value="Genomic_DNA"/>
</dbReference>
<reference evidence="8" key="1">
    <citation type="submission" date="2005-08" db="EMBL/GenBank/DDBJ databases">
        <title>Complete sequence of Chromosome1 of Ralstonia eutropha JMP134.</title>
        <authorList>
            <person name="Copeland A."/>
            <person name="Lucas S."/>
            <person name="Lapidus A."/>
            <person name="Barry K."/>
            <person name="Detter J.C."/>
            <person name="Glavina T."/>
            <person name="Hammon N."/>
            <person name="Israni S."/>
            <person name="Pitluck S."/>
            <person name="Goltsman E."/>
            <person name="Martinez M."/>
            <person name="Schmutz J."/>
            <person name="Larimer F."/>
            <person name="Land M."/>
            <person name="Lykidis A."/>
            <person name="Richardson P."/>
        </authorList>
    </citation>
    <scope>NUCLEOTIDE SEQUENCE</scope>
    <source>
        <strain evidence="8">JMP134</strain>
    </source>
</reference>
<dbReference type="InterPro" id="IPR006171">
    <property type="entry name" value="TOPRIM_dom"/>
</dbReference>
<dbReference type="eggNOG" id="COG0358">
    <property type="taxonomic scope" value="Bacteria"/>
</dbReference>
<feature type="domain" description="Toprim" evidence="7">
    <location>
        <begin position="229"/>
        <end position="335"/>
    </location>
</feature>
<keyword evidence="2" id="KW-0639">Primosome</keyword>
<evidence type="ECO:0000256" key="5">
    <source>
        <dbReference type="ARBA" id="ARBA00022705"/>
    </source>
</evidence>
<dbReference type="Pfam" id="PF13362">
    <property type="entry name" value="Toprim_3"/>
    <property type="match status" value="1"/>
</dbReference>
<keyword evidence="6" id="KW-0804">Transcription</keyword>
<sequence length="934" mass="103970">MQTQQNPALRSWFDQLKRDIDLHDLAVRLDLRRSGAKGNYHSPHHADSNPSLSIFDNGRAWKDWSTETGGSCIDLVRHCLPEVAGPLDAAKLLGDWYGMPMPDREPRSLPTKKSTEEYIAERVRVDPAPAVAYLASRGIDETVTRRAIKAGTVGWNTWHSQKVPAGEGGHGGAAAAFIVREAGTGRVVAVDLRYADPALNGNVKTQCHGEKLEYGWTADAMRLRRAHTVYIVESPINALSVESCNLPDGCAAFAIRGIANADKIDWAFLHGKRVLIALDHTDAVNERTGQRAGLAAAWTLSEALTAADIGSMFVDMQDWEEGEDINDVLQQHGADELTKRLKRLESWLIPGMPGGGDHMEGTRRIFLPSHDFAVYWRFRVKEDFTQYVEKYKEGEGDDGQPRRTEDIGDLCSFRIAGFSRLRIQSHLATINGTPDNQPETVFGISAQVPRHGAVLQREVVGNDKLYNHEWWRGKFGHIWLPAQFSRMVTVLERAADLGARDVVNFVGLAWRGGELAALEGSDCYFMEPQKQCLYYNMTFPRGTRQNARAVVAAYQATFRDNAAAIGLVWALGAHLKTVLGFYPHLQMQAEKGSGKSKLLESLQTTLAFQVLSGQMLKTDHRRRASVSWTSQPVGWDEFSKLPKAVLSDIDGLLQSTYRFEFTRVGAALTPYLMCAPVLLAGEEVDVQSLQSKICRTSLAVKKQGEIIPHSLPQFPMWEWLQFLAAIEPARIRDLHAAFLAECVKRGRAEASDATARRMMENYAAVMTAWALLAEFAEIDVDQGSFVDDLVAEMNAHMAETKGTRLPWVWIMEILLSELDAGRYQYPHCWDMVPADGAGREMALFLRPSHVMDHISTAPHLRTKFDSLPVKTARVFKQQLLQSGVVAAHGGKLMEDVEKRIFNRRHGHMTALSVAKLEQLGLYATPAPPDHSVPP</sequence>
<dbReference type="InterPro" id="IPR034154">
    <property type="entry name" value="TOPRIM_DnaG/twinkle"/>
</dbReference>
<dbReference type="GO" id="GO:0008270">
    <property type="term" value="F:zinc ion binding"/>
    <property type="evidence" value="ECO:0007669"/>
    <property type="project" value="InterPro"/>
</dbReference>